<reference evidence="1" key="1">
    <citation type="submission" date="2020-05" db="EMBL/GenBank/DDBJ databases">
        <authorList>
            <person name="Chiriac C."/>
            <person name="Salcher M."/>
            <person name="Ghai R."/>
            <person name="Kavagutti S V."/>
        </authorList>
    </citation>
    <scope>NUCLEOTIDE SEQUENCE</scope>
</reference>
<dbReference type="AlphaFoldDB" id="A0A6J7SAT5"/>
<accession>A0A6J7SAT5</accession>
<name>A0A6J7SAT5_9ZZZZ</name>
<organism evidence="1">
    <name type="scientific">freshwater metagenome</name>
    <dbReference type="NCBI Taxonomy" id="449393"/>
    <lineage>
        <taxon>unclassified sequences</taxon>
        <taxon>metagenomes</taxon>
        <taxon>ecological metagenomes</taxon>
    </lineage>
</organism>
<evidence type="ECO:0000313" key="1">
    <source>
        <dbReference type="EMBL" id="CAB5038229.1"/>
    </source>
</evidence>
<sequence>MAACATIWLPTSEEPVNEITSENSITACPHSAPPINTWKISFGRCSAKISSINFATPIAIPLGFITTALPTASAGAAFQVGIAIGKFHGVINPATP</sequence>
<proteinExistence type="predicted"/>
<gene>
    <name evidence="1" type="ORF">UFOPK4209_00709</name>
</gene>
<protein>
    <submittedName>
        <fullName evidence="1">Unannotated protein</fullName>
    </submittedName>
</protein>
<dbReference type="EMBL" id="CAFBPY010000100">
    <property type="protein sequence ID" value="CAB5038229.1"/>
    <property type="molecule type" value="Genomic_DNA"/>
</dbReference>